<dbReference type="GO" id="GO:0005524">
    <property type="term" value="F:ATP binding"/>
    <property type="evidence" value="ECO:0007669"/>
    <property type="project" value="UniProtKB-KW"/>
</dbReference>
<dbReference type="Proteomes" id="UP000253805">
    <property type="component" value="Unassembled WGS sequence"/>
</dbReference>
<evidence type="ECO:0000259" key="8">
    <source>
        <dbReference type="PROSITE" id="PS50011"/>
    </source>
</evidence>
<protein>
    <recommendedName>
        <fullName evidence="1">non-specific serine/threonine protein kinase</fullName>
        <ecNumber evidence="1">2.7.11.1</ecNumber>
    </recommendedName>
</protein>
<dbReference type="PANTHER" id="PTHR43289">
    <property type="entry name" value="MITOGEN-ACTIVATED PROTEIN KINASE KINASE KINASE 20-RELATED"/>
    <property type="match status" value="1"/>
</dbReference>
<accession>A0A369NZI9</accession>
<evidence type="ECO:0000313" key="10">
    <source>
        <dbReference type="Proteomes" id="UP000253805"/>
    </source>
</evidence>
<dbReference type="InterPro" id="IPR011009">
    <property type="entry name" value="Kinase-like_dom_sf"/>
</dbReference>
<keyword evidence="4" id="KW-0547">Nucleotide-binding</keyword>
<evidence type="ECO:0000256" key="5">
    <source>
        <dbReference type="ARBA" id="ARBA00022777"/>
    </source>
</evidence>
<dbReference type="Pfam" id="PF00069">
    <property type="entry name" value="Pkinase"/>
    <property type="match status" value="1"/>
</dbReference>
<keyword evidence="7" id="KW-0472">Membrane</keyword>
<gene>
    <name evidence="9" type="ORF">C1850_08690</name>
</gene>
<feature type="transmembrane region" description="Helical" evidence="7">
    <location>
        <begin position="941"/>
        <end position="969"/>
    </location>
</feature>
<dbReference type="EMBL" id="PPUT01000023">
    <property type="protein sequence ID" value="RDC43032.1"/>
    <property type="molecule type" value="Genomic_DNA"/>
</dbReference>
<feature type="transmembrane region" description="Helical" evidence="7">
    <location>
        <begin position="768"/>
        <end position="796"/>
    </location>
</feature>
<evidence type="ECO:0000256" key="2">
    <source>
        <dbReference type="ARBA" id="ARBA00022527"/>
    </source>
</evidence>
<comment type="caution">
    <text evidence="9">The sequence shown here is derived from an EMBL/GenBank/DDBJ whole genome shotgun (WGS) entry which is preliminary data.</text>
</comment>
<feature type="transmembrane region" description="Helical" evidence="7">
    <location>
        <begin position="868"/>
        <end position="889"/>
    </location>
</feature>
<name>A0A369NZI9_9ACTN</name>
<feature type="transmembrane region" description="Helical" evidence="7">
    <location>
        <begin position="728"/>
        <end position="748"/>
    </location>
</feature>
<keyword evidence="3" id="KW-0808">Transferase</keyword>
<feature type="transmembrane region" description="Helical" evidence="7">
    <location>
        <begin position="698"/>
        <end position="716"/>
    </location>
</feature>
<keyword evidence="7" id="KW-0812">Transmembrane</keyword>
<dbReference type="Gene3D" id="1.10.510.10">
    <property type="entry name" value="Transferase(Phosphotransferase) domain 1"/>
    <property type="match status" value="1"/>
</dbReference>
<evidence type="ECO:0000256" key="1">
    <source>
        <dbReference type="ARBA" id="ARBA00012513"/>
    </source>
</evidence>
<sequence>MGGPEPLMAASPNISREPRRDVAPTIVDAAPTLVDIDSTAPVLSGADLPFQGDGDRTFTLHTADVIGAGGQGTVVAATDEEGRTFVAKIAYQPHAVRDRLARRAVLGYLRRLMAEHPLGEEHFRETHLMPLYATGQISDEVPGLGESTYDVVVMPLCDDAFTRDGASFEELRDRIIPQAASALAHLHDEGIVHRDVKPKNLYLLEGEVVLGDFGISSVLEEGRDTGATKVDRRTPGYSPHSSVVQRENDWYALGYTIWTLYNGGRHPHQTLIDGDDLSAVLAGGRPVAFEARAPEHETLGQLIYGLTYAHPQGRLGYEDIQRWLADPDAFRYRDPLDAAAMAGPAGYQFEGKVYESRATLVTALANNWEKAKRHLYTHGLEDYFRKLGETDLAVALNDITDRDPDTLPEDENGDEDLGLSRALTLIDPARGAVFWKGEAVVPGASAVDALFARASATPLGFYRLIADEEAVRDLLGIVAVAGFSGPARAGLKWLREHEDANLGEKVDRVLAVLEATAADKSAVRSFAARYGSDGWAAWVQRNLKAYHGRTGAGDRLIRAVGSATVNTSAPLADTVEARARLVQRADDMAAHTEGSPHIHHFGIIRESETVVPATAAGYFTAELFGRPVPRGFATELMEASAADKAAVAWARKHLRGARGDALAEDATAALEEAASQIDALADAEGKHAPVDGLSKPAFFGRLVLAVAFVLLVCFVTPRFTFGSWKNGVVNAGEPLATAATVLISPTGMGENSVYPDALWDISSVPTATFTGAALLGFLAAAATVLAPKFASAAFAIRGVRTRGQTRRRATALRKEAARIAEGGGEAACWITGNEEGPVPVARDTSAFIAKTRARRHPEATATALSKGLFWGGALIAAAGVTIVTASGLGYNAWADLASETGWDFLQDQLIWGIAYCGLAALSFAVIAVARREHPTMVTLTLLTIACVIPFLVLFAGTIGIFIVVLYFIFSLFRR</sequence>
<keyword evidence="7" id="KW-1133">Transmembrane helix</keyword>
<evidence type="ECO:0000256" key="7">
    <source>
        <dbReference type="SAM" id="Phobius"/>
    </source>
</evidence>
<dbReference type="PROSITE" id="PS50011">
    <property type="entry name" value="PROTEIN_KINASE_DOM"/>
    <property type="match status" value="1"/>
</dbReference>
<reference evidence="9 10" key="1">
    <citation type="journal article" date="2018" name="Elife">
        <title>Discovery and characterization of a prevalent human gut bacterial enzyme sufficient for the inactivation of a family of plant toxins.</title>
        <authorList>
            <person name="Koppel N."/>
            <person name="Bisanz J.E."/>
            <person name="Pandelia M.E."/>
            <person name="Turnbaugh P.J."/>
            <person name="Balskus E.P."/>
        </authorList>
    </citation>
    <scope>NUCLEOTIDE SEQUENCE [LARGE SCALE GENOMIC DNA]</scope>
    <source>
        <strain evidence="9 10">OB21 GAM 11</strain>
    </source>
</reference>
<keyword evidence="5" id="KW-0418">Kinase</keyword>
<feature type="domain" description="Protein kinase" evidence="8">
    <location>
        <begin position="60"/>
        <end position="324"/>
    </location>
</feature>
<dbReference type="EC" id="2.7.11.1" evidence="1"/>
<keyword evidence="6" id="KW-0067">ATP-binding</keyword>
<feature type="transmembrane region" description="Helical" evidence="7">
    <location>
        <begin position="909"/>
        <end position="929"/>
    </location>
</feature>
<evidence type="ECO:0000256" key="4">
    <source>
        <dbReference type="ARBA" id="ARBA00022741"/>
    </source>
</evidence>
<proteinExistence type="predicted"/>
<evidence type="ECO:0000313" key="9">
    <source>
        <dbReference type="EMBL" id="RDC43032.1"/>
    </source>
</evidence>
<dbReference type="SMART" id="SM00220">
    <property type="entry name" value="S_TKc"/>
    <property type="match status" value="1"/>
</dbReference>
<dbReference type="SUPFAM" id="SSF56112">
    <property type="entry name" value="Protein kinase-like (PK-like)"/>
    <property type="match status" value="1"/>
</dbReference>
<dbReference type="InterPro" id="IPR000719">
    <property type="entry name" value="Prot_kinase_dom"/>
</dbReference>
<dbReference type="PANTHER" id="PTHR43289:SF6">
    <property type="entry name" value="SERINE_THREONINE-PROTEIN KINASE NEKL-3"/>
    <property type="match status" value="1"/>
</dbReference>
<keyword evidence="2" id="KW-0723">Serine/threonine-protein kinase</keyword>
<evidence type="ECO:0000256" key="6">
    <source>
        <dbReference type="ARBA" id="ARBA00022840"/>
    </source>
</evidence>
<dbReference type="GO" id="GO:0004674">
    <property type="term" value="F:protein serine/threonine kinase activity"/>
    <property type="evidence" value="ECO:0007669"/>
    <property type="project" value="UniProtKB-KW"/>
</dbReference>
<evidence type="ECO:0000256" key="3">
    <source>
        <dbReference type="ARBA" id="ARBA00022679"/>
    </source>
</evidence>
<organism evidence="9 10">
    <name type="scientific">Adlercreutzia equolifaciens subsp. celatus</name>
    <dbReference type="NCBI Taxonomy" id="394340"/>
    <lineage>
        <taxon>Bacteria</taxon>
        <taxon>Bacillati</taxon>
        <taxon>Actinomycetota</taxon>
        <taxon>Coriobacteriia</taxon>
        <taxon>Eggerthellales</taxon>
        <taxon>Eggerthellaceae</taxon>
        <taxon>Adlercreutzia</taxon>
    </lineage>
</organism>
<dbReference type="PROSITE" id="PS00108">
    <property type="entry name" value="PROTEIN_KINASE_ST"/>
    <property type="match status" value="1"/>
</dbReference>
<dbReference type="InterPro" id="IPR008271">
    <property type="entry name" value="Ser/Thr_kinase_AS"/>
</dbReference>
<dbReference type="AlphaFoldDB" id="A0A369NZI9"/>